<evidence type="ECO:0000259" key="2">
    <source>
        <dbReference type="PROSITE" id="PS50887"/>
    </source>
</evidence>
<feature type="domain" description="GGDEF" evidence="2">
    <location>
        <begin position="356"/>
        <end position="476"/>
    </location>
</feature>
<proteinExistence type="predicted"/>
<evidence type="ECO:0000313" key="5">
    <source>
        <dbReference type="Proteomes" id="UP001166291"/>
    </source>
</evidence>
<dbReference type="PANTHER" id="PTHR33525:SF3">
    <property type="entry name" value="RIBONUCLEASE Y"/>
    <property type="match status" value="1"/>
</dbReference>
<evidence type="ECO:0000259" key="3">
    <source>
        <dbReference type="PROSITE" id="PS51833"/>
    </source>
</evidence>
<dbReference type="PROSITE" id="PS51833">
    <property type="entry name" value="HDOD"/>
    <property type="match status" value="1"/>
</dbReference>
<evidence type="ECO:0000313" key="4">
    <source>
        <dbReference type="EMBL" id="MBW2941478.1"/>
    </source>
</evidence>
<dbReference type="RefSeq" id="WP_219043725.1">
    <property type="nucleotide sequence ID" value="NZ_JAHWDQ010000003.1"/>
</dbReference>
<gene>
    <name evidence="4" type="ORF">KXJ70_11845</name>
</gene>
<comment type="caution">
    <text evidence="4">The sequence shown here is derived from an EMBL/GenBank/DDBJ whole genome shotgun (WGS) entry which is preliminary data.</text>
</comment>
<dbReference type="Pfam" id="PF08668">
    <property type="entry name" value="HDOD"/>
    <property type="match status" value="1"/>
</dbReference>
<dbReference type="Proteomes" id="UP001166291">
    <property type="component" value="Unassembled WGS sequence"/>
</dbReference>
<dbReference type="PANTHER" id="PTHR33525">
    <property type="match status" value="1"/>
</dbReference>
<keyword evidence="5" id="KW-1185">Reference proteome</keyword>
<feature type="coiled-coil region" evidence="1">
    <location>
        <begin position="287"/>
        <end position="314"/>
    </location>
</feature>
<dbReference type="EMBL" id="JAHWDQ010000003">
    <property type="protein sequence ID" value="MBW2941478.1"/>
    <property type="molecule type" value="Genomic_DNA"/>
</dbReference>
<keyword evidence="1" id="KW-0175">Coiled coil</keyword>
<dbReference type="Pfam" id="PF00990">
    <property type="entry name" value="GGDEF"/>
    <property type="match status" value="1"/>
</dbReference>
<accession>A0ABS6VT21</accession>
<name>A0ABS6VT21_9GAMM</name>
<protein>
    <submittedName>
        <fullName evidence="4">HDOD domain-containing protein</fullName>
    </submittedName>
</protein>
<dbReference type="SMART" id="SM00267">
    <property type="entry name" value="GGDEF"/>
    <property type="match status" value="1"/>
</dbReference>
<dbReference type="InterPro" id="IPR052340">
    <property type="entry name" value="RNase_Y/CdgJ"/>
</dbReference>
<organism evidence="4 5">
    <name type="scientific">Zhongshania aquimaris</name>
    <dbReference type="NCBI Taxonomy" id="2857107"/>
    <lineage>
        <taxon>Bacteria</taxon>
        <taxon>Pseudomonadati</taxon>
        <taxon>Pseudomonadota</taxon>
        <taxon>Gammaproteobacteria</taxon>
        <taxon>Cellvibrionales</taxon>
        <taxon>Spongiibacteraceae</taxon>
        <taxon>Zhongshania</taxon>
    </lineage>
</organism>
<dbReference type="InterPro" id="IPR000160">
    <property type="entry name" value="GGDEF_dom"/>
</dbReference>
<dbReference type="NCBIfam" id="TIGR00254">
    <property type="entry name" value="GGDEF"/>
    <property type="match status" value="1"/>
</dbReference>
<reference evidence="4" key="1">
    <citation type="submission" date="2021-07" db="EMBL/GenBank/DDBJ databases">
        <title>Zhongshania sp. CAU 1632 isolated from seawater.</title>
        <authorList>
            <person name="Kim W."/>
        </authorList>
    </citation>
    <scope>NUCLEOTIDE SEQUENCE</scope>
    <source>
        <strain evidence="4">CAU 1632</strain>
    </source>
</reference>
<dbReference type="InterPro" id="IPR013976">
    <property type="entry name" value="HDOD"/>
</dbReference>
<dbReference type="PROSITE" id="PS50887">
    <property type="entry name" value="GGDEF"/>
    <property type="match status" value="1"/>
</dbReference>
<evidence type="ECO:0000256" key="1">
    <source>
        <dbReference type="SAM" id="Coils"/>
    </source>
</evidence>
<feature type="domain" description="HDOD" evidence="3">
    <location>
        <begin position="15"/>
        <end position="209"/>
    </location>
</feature>
<sequence>MAIDLSPFADNTARLPSIPRVMTKIVELARSGDVDIQSLSVLIASDPALAAKTLQFANSPMYANEQKIETLRRAIVLLGLDTTVNLALSFSLTSSLKEQSHTGLHYPLLWRRSLLAAAAARELGRSLKERALEELFLAGLLQDIGMIAIDRLYPDFYTDLRSDQVFHQRVREYEIERIGGDHAEAGAWLCKHWGLADRTTLAVATSHRPATFAQSDVDGQFVRCVCLSGIAADYIILGEPVDARKQLYLQAQRVLSMAPTQVDDLIAFLHEQIPEMESLFDIKLTESASQSELLEQANETLAELNLQNLKKSRAQNRNAISLDKENRMDSVSGAFSREFMNSYLPDDFNLACRAGRVLSILLLEIKNIKTLRKILGDETDAFLCAQLKAIKTKLRAGDMVFRYNDNSFLFLLHDTLEDEATQIALRLADASRTLAVGSRKGPLFAEPATGIATHGNKSEFKNVDEWIDEANRALYA</sequence>